<keyword evidence="11" id="KW-1185">Reference proteome</keyword>
<evidence type="ECO:0000256" key="7">
    <source>
        <dbReference type="ARBA" id="ARBA00023136"/>
    </source>
</evidence>
<evidence type="ECO:0000256" key="5">
    <source>
        <dbReference type="ARBA" id="ARBA00022692"/>
    </source>
</evidence>
<feature type="transmembrane region" description="Helical" evidence="8">
    <location>
        <begin position="154"/>
        <end position="173"/>
    </location>
</feature>
<evidence type="ECO:0000313" key="10">
    <source>
        <dbReference type="EMBL" id="ERT04597.1"/>
    </source>
</evidence>
<evidence type="ECO:0000256" key="2">
    <source>
        <dbReference type="ARBA" id="ARBA00022475"/>
    </source>
</evidence>
<dbReference type="EMBL" id="AUZM01000089">
    <property type="protein sequence ID" value="ERT04597.1"/>
    <property type="molecule type" value="Genomic_DNA"/>
</dbReference>
<dbReference type="Pfam" id="PF13231">
    <property type="entry name" value="PMT_2"/>
    <property type="match status" value="1"/>
</dbReference>
<feature type="transmembrane region" description="Helical" evidence="8">
    <location>
        <begin position="185"/>
        <end position="210"/>
    </location>
</feature>
<feature type="transmembrane region" description="Helical" evidence="8">
    <location>
        <begin position="330"/>
        <end position="348"/>
    </location>
</feature>
<gene>
    <name evidence="10" type="ORF">M595_5471</name>
</gene>
<dbReference type="PANTHER" id="PTHR33908:SF3">
    <property type="entry name" value="UNDECAPRENYL PHOSPHATE-ALPHA-4-AMINO-4-DEOXY-L-ARABINOSE ARABINOSYL TRANSFERASE"/>
    <property type="match status" value="1"/>
</dbReference>
<evidence type="ECO:0000256" key="4">
    <source>
        <dbReference type="ARBA" id="ARBA00022679"/>
    </source>
</evidence>
<evidence type="ECO:0000313" key="11">
    <source>
        <dbReference type="Proteomes" id="UP000017127"/>
    </source>
</evidence>
<evidence type="ECO:0000259" key="9">
    <source>
        <dbReference type="Pfam" id="PF13231"/>
    </source>
</evidence>
<dbReference type="PANTHER" id="PTHR33908">
    <property type="entry name" value="MANNOSYLTRANSFERASE YKCB-RELATED"/>
    <property type="match status" value="1"/>
</dbReference>
<keyword evidence="2" id="KW-1003">Cell membrane</keyword>
<feature type="domain" description="Glycosyltransferase RgtA/B/C/D-like" evidence="9">
    <location>
        <begin position="81"/>
        <end position="237"/>
    </location>
</feature>
<feature type="transmembrane region" description="Helical" evidence="8">
    <location>
        <begin position="130"/>
        <end position="147"/>
    </location>
</feature>
<dbReference type="GO" id="GO:0016763">
    <property type="term" value="F:pentosyltransferase activity"/>
    <property type="evidence" value="ECO:0007669"/>
    <property type="project" value="TreeGrafter"/>
</dbReference>
<dbReference type="GO" id="GO:0005886">
    <property type="term" value="C:plasma membrane"/>
    <property type="evidence" value="ECO:0007669"/>
    <property type="project" value="UniProtKB-SubCell"/>
</dbReference>
<keyword evidence="4 10" id="KW-0808">Transferase</keyword>
<protein>
    <submittedName>
        <fullName evidence="10">Dolichyl-phosphate-mannose-mannosyltransferase family protein</fullName>
    </submittedName>
</protein>
<keyword evidence="6 8" id="KW-1133">Transmembrane helix</keyword>
<feature type="transmembrane region" description="Helical" evidence="8">
    <location>
        <begin position="439"/>
        <end position="461"/>
    </location>
</feature>
<keyword evidence="3 10" id="KW-0328">Glycosyltransferase</keyword>
<evidence type="ECO:0000256" key="3">
    <source>
        <dbReference type="ARBA" id="ARBA00022676"/>
    </source>
</evidence>
<keyword evidence="5 8" id="KW-0812">Transmembrane</keyword>
<reference evidence="10 11" key="1">
    <citation type="journal article" date="2013" name="Front. Microbiol.">
        <title>Comparative genomic analyses of the cyanobacterium, Lyngbya aestuarii BL J, a powerful hydrogen producer.</title>
        <authorList>
            <person name="Kothari A."/>
            <person name="Vaughn M."/>
            <person name="Garcia-Pichel F."/>
        </authorList>
    </citation>
    <scope>NUCLEOTIDE SEQUENCE [LARGE SCALE GENOMIC DNA]</scope>
    <source>
        <strain evidence="10 11">BL J</strain>
    </source>
</reference>
<dbReference type="OrthoDB" id="9810951at2"/>
<accession>U7QBM1</accession>
<dbReference type="PATRIC" id="fig|1348334.3.peg.5262"/>
<dbReference type="RefSeq" id="WP_023069158.1">
    <property type="nucleotide sequence ID" value="NZ_AUZM01000089.1"/>
</dbReference>
<evidence type="ECO:0000256" key="8">
    <source>
        <dbReference type="SAM" id="Phobius"/>
    </source>
</evidence>
<feature type="transmembrane region" description="Helical" evidence="8">
    <location>
        <begin position="306"/>
        <end position="324"/>
    </location>
</feature>
<dbReference type="Proteomes" id="UP000017127">
    <property type="component" value="Unassembled WGS sequence"/>
</dbReference>
<organism evidence="10 11">
    <name type="scientific">Lyngbya aestuarii BL J</name>
    <dbReference type="NCBI Taxonomy" id="1348334"/>
    <lineage>
        <taxon>Bacteria</taxon>
        <taxon>Bacillati</taxon>
        <taxon>Cyanobacteriota</taxon>
        <taxon>Cyanophyceae</taxon>
        <taxon>Oscillatoriophycideae</taxon>
        <taxon>Oscillatoriales</taxon>
        <taxon>Microcoleaceae</taxon>
        <taxon>Lyngbya</taxon>
    </lineage>
</organism>
<feature type="transmembrane region" description="Helical" evidence="8">
    <location>
        <begin position="106"/>
        <end position="124"/>
    </location>
</feature>
<dbReference type="GO" id="GO:0009103">
    <property type="term" value="P:lipopolysaccharide biosynthetic process"/>
    <property type="evidence" value="ECO:0007669"/>
    <property type="project" value="UniProtKB-ARBA"/>
</dbReference>
<sequence>MSHQIFATGKPRNQTPDHQEWTNSLWIFGLFIAALLLFGLNLGGVALRDWDEGTVAQVAREIIQGDLHWLYPTLHGSPYFNKPPLVHNLIATVYHFAGIHEWTARFPSALLTAASVPLLYVVGLELFRQRTAAVCSALVYLTLLPVVRHGRLAMLDGTVLFLLILMFGCVLRSRRDLRYALGSGLAFGLLCLTKGIFLALLLGAIAFIFLVWDTPRLLQCKYLWLGLLLGLLPVAIWYSAQWLKYDQEFFQINLGSQSWRRIWESVENNQGAPWYYLLEILKYAWPWQIFWIPGLIFTWKNRNFSWAKLILVWTGVYFGSISLMTTKLPWYILPIYPALALAVGGYFAQVWREGDRETGQWQANDHQLEDLPEPLPHKFIPIFALLTLIGWLGCLYFADLIPAFPVAGNEIDLQLTLAALSLTFALTTLLLYRKDRQFLIILFWGMYVSLILFVSSNNWVWELAEDYPVKPVAALVQQGTSADDLIYTSHPYSRPSLNFYSDRKIRAIGDEELKQKWQSPHPYLLLDAASLKRLQLDQVKSLGTVSGWTLITKNKTQTPQNSCCENSIQKSTI</sequence>
<name>U7QBM1_9CYAN</name>
<dbReference type="InterPro" id="IPR050297">
    <property type="entry name" value="LipidA_mod_glycosyltrf_83"/>
</dbReference>
<dbReference type="InterPro" id="IPR038731">
    <property type="entry name" value="RgtA/B/C-like"/>
</dbReference>
<dbReference type="AlphaFoldDB" id="U7QBM1"/>
<evidence type="ECO:0000256" key="6">
    <source>
        <dbReference type="ARBA" id="ARBA00022989"/>
    </source>
</evidence>
<keyword evidence="7 8" id="KW-0472">Membrane</keyword>
<feature type="transmembrane region" description="Helical" evidence="8">
    <location>
        <begin position="25"/>
        <end position="47"/>
    </location>
</feature>
<feature type="transmembrane region" description="Helical" evidence="8">
    <location>
        <begin position="413"/>
        <end position="432"/>
    </location>
</feature>
<proteinExistence type="predicted"/>
<comment type="caution">
    <text evidence="10">The sequence shown here is derived from an EMBL/GenBank/DDBJ whole genome shotgun (WGS) entry which is preliminary data.</text>
</comment>
<dbReference type="GO" id="GO:0010041">
    <property type="term" value="P:response to iron(III) ion"/>
    <property type="evidence" value="ECO:0007669"/>
    <property type="project" value="TreeGrafter"/>
</dbReference>
<feature type="transmembrane region" description="Helical" evidence="8">
    <location>
        <begin position="379"/>
        <end position="398"/>
    </location>
</feature>
<evidence type="ECO:0000256" key="1">
    <source>
        <dbReference type="ARBA" id="ARBA00004651"/>
    </source>
</evidence>
<comment type="subcellular location">
    <subcellularLocation>
        <location evidence="1">Cell membrane</location>
        <topology evidence="1">Multi-pass membrane protein</topology>
    </subcellularLocation>
</comment>
<feature type="transmembrane region" description="Helical" evidence="8">
    <location>
        <begin position="222"/>
        <end position="240"/>
    </location>
</feature>